<dbReference type="InterPro" id="IPR012132">
    <property type="entry name" value="GMC_OxRdtase"/>
</dbReference>
<feature type="binding site" evidence="2">
    <location>
        <position position="290"/>
    </location>
    <ligand>
        <name>FAD</name>
        <dbReference type="ChEBI" id="CHEBI:57692"/>
    </ligand>
</feature>
<protein>
    <recommendedName>
        <fullName evidence="8">Glucose-methanol-choline oxidoreductase N-terminal domain-containing protein</fullName>
    </recommendedName>
</protein>
<comment type="cofactor">
    <cofactor evidence="2">
        <name>FAD</name>
        <dbReference type="ChEBI" id="CHEBI:57692"/>
    </cofactor>
</comment>
<dbReference type="PANTHER" id="PTHR11552">
    <property type="entry name" value="GLUCOSE-METHANOL-CHOLINE GMC OXIDOREDUCTASE"/>
    <property type="match status" value="1"/>
</dbReference>
<dbReference type="STRING" id="1447883.A0A2B7YV63"/>
<feature type="signal peptide" evidence="3">
    <location>
        <begin position="1"/>
        <end position="18"/>
    </location>
</feature>
<evidence type="ECO:0008006" key="8">
    <source>
        <dbReference type="Google" id="ProtNLM"/>
    </source>
</evidence>
<name>A0A2B7YV63_POLH7</name>
<feature type="chain" id="PRO_5012609080" description="Glucose-methanol-choline oxidoreductase N-terminal domain-containing protein" evidence="3">
    <location>
        <begin position="19"/>
        <end position="603"/>
    </location>
</feature>
<keyword evidence="3" id="KW-0732">Signal</keyword>
<dbReference type="Pfam" id="PF00732">
    <property type="entry name" value="GMC_oxred_N"/>
    <property type="match status" value="1"/>
</dbReference>
<dbReference type="InterPro" id="IPR000172">
    <property type="entry name" value="GMC_OxRdtase_N"/>
</dbReference>
<dbReference type="Proteomes" id="UP000224634">
    <property type="component" value="Unassembled WGS sequence"/>
</dbReference>
<accession>A0A2B7YV63</accession>
<dbReference type="Pfam" id="PF05199">
    <property type="entry name" value="GMC_oxred_C"/>
    <property type="match status" value="1"/>
</dbReference>
<dbReference type="SUPFAM" id="SSF54373">
    <property type="entry name" value="FAD-linked reductases, C-terminal domain"/>
    <property type="match status" value="1"/>
</dbReference>
<evidence type="ECO:0000313" key="6">
    <source>
        <dbReference type="EMBL" id="PGH27964.1"/>
    </source>
</evidence>
<organism evidence="6 7">
    <name type="scientific">Polytolypa hystricis (strain UAMH7299)</name>
    <dbReference type="NCBI Taxonomy" id="1447883"/>
    <lineage>
        <taxon>Eukaryota</taxon>
        <taxon>Fungi</taxon>
        <taxon>Dikarya</taxon>
        <taxon>Ascomycota</taxon>
        <taxon>Pezizomycotina</taxon>
        <taxon>Eurotiomycetes</taxon>
        <taxon>Eurotiomycetidae</taxon>
        <taxon>Onygenales</taxon>
        <taxon>Onygenales incertae sedis</taxon>
        <taxon>Polytolypa</taxon>
    </lineage>
</organism>
<keyword evidence="7" id="KW-1185">Reference proteome</keyword>
<sequence length="603" mass="65338">MYHFCLLLLYTLVVGVFSQADEYEYIVVGSGPGGGPLAANLARAGHKTLLLEAGTDQGNNQNNSMVWQAIAATHDEKSRWDFWVEHTSDKARQDRYLYQTWRRTDGSFYVGREPPSGATRLGVWYPRAGTLGGCAMHNQAVAAMPNNDEWDRIAALTGDDSWKATEMIKHFQALERCTYLQSGAAGHGFNGYLTTSMGSSAWVGDGQSDAAILGGLAAAASGGSASQLAQLLERDMNAVTDPNRDTTVGIFGAVSHSDAQGLRSSPNNYIRDTLNQASSYPLTVKTNALVSKVLFSTDGDTPTASGVEYLEGQSLYRADPRATGNNQGTTRTATATREVIISGGVFNSPQILMLSGIGPKAHLETHGIPVIKDLPGVGQRMSDNYEGGILSLSNRPPSGFGMYQLLLKSSVSERLRDFYVWCGSFSFEGFWPGFPTNHGPNQYECAFSHIYPRGQEGTVTLRSADPRDTPIINLEFFKTGAEEDLTAMLDIVRWVRTNVFNRAPSGIGPFTELHPCTHAGCTDQEQKDYLRDQVYSHHATSSCAIGADDDPLAVLDSKFRVRGVNNLRVVDGSAFPHVPGAFPVLPTFVIGQKAAQDILADVN</sequence>
<feature type="binding site" evidence="2">
    <location>
        <begin position="138"/>
        <end position="141"/>
    </location>
    <ligand>
        <name>FAD</name>
        <dbReference type="ChEBI" id="CHEBI:57692"/>
    </ligand>
</feature>
<feature type="domain" description="Glucose-methanol-choline oxidoreductase N-terminal" evidence="4">
    <location>
        <begin position="126"/>
        <end position="384"/>
    </location>
</feature>
<comment type="caution">
    <text evidence="6">The sequence shown here is derived from an EMBL/GenBank/DDBJ whole genome shotgun (WGS) entry which is preliminary data.</text>
</comment>
<comment type="similarity">
    <text evidence="1">Belongs to the GMC oxidoreductase family.</text>
</comment>
<dbReference type="Gene3D" id="3.30.560.10">
    <property type="entry name" value="Glucose Oxidase, domain 3"/>
    <property type="match status" value="1"/>
</dbReference>
<gene>
    <name evidence="6" type="ORF">AJ80_00218</name>
</gene>
<dbReference type="PIRSF" id="PIRSF000137">
    <property type="entry name" value="Alcohol_oxidase"/>
    <property type="match status" value="1"/>
</dbReference>
<dbReference type="SUPFAM" id="SSF51905">
    <property type="entry name" value="FAD/NAD(P)-binding domain"/>
    <property type="match status" value="1"/>
</dbReference>
<dbReference type="GO" id="GO:0016614">
    <property type="term" value="F:oxidoreductase activity, acting on CH-OH group of donors"/>
    <property type="evidence" value="ECO:0007669"/>
    <property type="project" value="InterPro"/>
</dbReference>
<reference evidence="6 7" key="1">
    <citation type="submission" date="2017-10" db="EMBL/GenBank/DDBJ databases">
        <title>Comparative genomics in systemic dimorphic fungi from Ajellomycetaceae.</title>
        <authorList>
            <person name="Munoz J.F."/>
            <person name="Mcewen J.G."/>
            <person name="Clay O.K."/>
            <person name="Cuomo C.A."/>
        </authorList>
    </citation>
    <scope>NUCLEOTIDE SEQUENCE [LARGE SCALE GENOMIC DNA]</scope>
    <source>
        <strain evidence="6 7">UAMH7299</strain>
    </source>
</reference>
<evidence type="ECO:0000256" key="1">
    <source>
        <dbReference type="ARBA" id="ARBA00010790"/>
    </source>
</evidence>
<dbReference type="AlphaFoldDB" id="A0A2B7YV63"/>
<dbReference type="PANTHER" id="PTHR11552:SF80">
    <property type="entry name" value="GMC OXIDOREDUCTASE"/>
    <property type="match status" value="1"/>
</dbReference>
<dbReference type="InterPro" id="IPR007867">
    <property type="entry name" value="GMC_OxRtase_C"/>
</dbReference>
<evidence type="ECO:0000313" key="7">
    <source>
        <dbReference type="Proteomes" id="UP000224634"/>
    </source>
</evidence>
<dbReference type="Gene3D" id="3.50.50.60">
    <property type="entry name" value="FAD/NAD(P)-binding domain"/>
    <property type="match status" value="2"/>
</dbReference>
<evidence type="ECO:0000259" key="5">
    <source>
        <dbReference type="Pfam" id="PF05199"/>
    </source>
</evidence>
<dbReference type="GO" id="GO:0050660">
    <property type="term" value="F:flavin adenine dinucleotide binding"/>
    <property type="evidence" value="ECO:0007669"/>
    <property type="project" value="InterPro"/>
</dbReference>
<evidence type="ECO:0000256" key="3">
    <source>
        <dbReference type="SAM" id="SignalP"/>
    </source>
</evidence>
<proteinExistence type="inferred from homology"/>
<evidence type="ECO:0000259" key="4">
    <source>
        <dbReference type="Pfam" id="PF00732"/>
    </source>
</evidence>
<feature type="domain" description="Glucose-methanol-choline oxidoreductase C-terminal" evidence="5">
    <location>
        <begin position="455"/>
        <end position="591"/>
    </location>
</feature>
<dbReference type="InterPro" id="IPR036188">
    <property type="entry name" value="FAD/NAD-bd_sf"/>
</dbReference>
<feature type="binding site" evidence="2">
    <location>
        <position position="572"/>
    </location>
    <ligand>
        <name>FAD</name>
        <dbReference type="ChEBI" id="CHEBI:57692"/>
    </ligand>
</feature>
<dbReference type="EMBL" id="PDNA01000002">
    <property type="protein sequence ID" value="PGH27964.1"/>
    <property type="molecule type" value="Genomic_DNA"/>
</dbReference>
<dbReference type="OrthoDB" id="269227at2759"/>
<evidence type="ECO:0000256" key="2">
    <source>
        <dbReference type="PIRSR" id="PIRSR000137-2"/>
    </source>
</evidence>
<keyword evidence="2" id="KW-0285">Flavoprotein</keyword>
<keyword evidence="2" id="KW-0274">FAD</keyword>